<evidence type="ECO:0000256" key="2">
    <source>
        <dbReference type="ARBA" id="ARBA00022473"/>
    </source>
</evidence>
<keyword evidence="4" id="KW-0238">DNA-binding</keyword>
<dbReference type="PANTHER" id="PTHR11834">
    <property type="entry name" value="TRANSCRIPTIONAL ENHANCER FACTOR TEF RELATED"/>
    <property type="match status" value="1"/>
</dbReference>
<comment type="subcellular location">
    <subcellularLocation>
        <location evidence="1">Nucleus</location>
    </subcellularLocation>
</comment>
<dbReference type="OrthoDB" id="10006572at2759"/>
<keyword evidence="5" id="KW-0804">Transcription</keyword>
<dbReference type="Gene3D" id="2.70.50.80">
    <property type="match status" value="1"/>
</dbReference>
<evidence type="ECO:0000256" key="6">
    <source>
        <dbReference type="ARBA" id="ARBA00023242"/>
    </source>
</evidence>
<dbReference type="InterPro" id="IPR041086">
    <property type="entry name" value="YBD"/>
</dbReference>
<dbReference type="FunFam" id="2.70.50.80:FF:000005">
    <property type="entry name" value="Transcription enhancer factor-like protein egl-44"/>
    <property type="match status" value="1"/>
</dbReference>
<accession>A0A811K8M3</accession>
<dbReference type="Proteomes" id="UP000614601">
    <property type="component" value="Unassembled WGS sequence"/>
</dbReference>
<dbReference type="PROSITE" id="PS00554">
    <property type="entry name" value="TEA_1"/>
    <property type="match status" value="1"/>
</dbReference>
<dbReference type="Proteomes" id="UP000783686">
    <property type="component" value="Unassembled WGS sequence"/>
</dbReference>
<gene>
    <name evidence="10" type="ORF">BOKJ2_LOCUS4293</name>
</gene>
<keyword evidence="6" id="KW-0539">Nucleus</keyword>
<keyword evidence="3" id="KW-0805">Transcription regulation</keyword>
<dbReference type="GO" id="GO:0000981">
    <property type="term" value="F:DNA-binding transcription factor activity, RNA polymerase II-specific"/>
    <property type="evidence" value="ECO:0007669"/>
    <property type="project" value="TreeGrafter"/>
</dbReference>
<dbReference type="EMBL" id="CAJFCW020000002">
    <property type="protein sequence ID" value="CAG9096303.1"/>
    <property type="molecule type" value="Genomic_DNA"/>
</dbReference>
<evidence type="ECO:0000313" key="11">
    <source>
        <dbReference type="Proteomes" id="UP000614601"/>
    </source>
</evidence>
<dbReference type="Pfam" id="PF01285">
    <property type="entry name" value="TEA"/>
    <property type="match status" value="1"/>
</dbReference>
<evidence type="ECO:0000256" key="4">
    <source>
        <dbReference type="ARBA" id="ARBA00023125"/>
    </source>
</evidence>
<evidence type="ECO:0000313" key="10">
    <source>
        <dbReference type="EMBL" id="CAD5212492.1"/>
    </source>
</evidence>
<dbReference type="SMART" id="SM00426">
    <property type="entry name" value="TEA"/>
    <property type="match status" value="1"/>
</dbReference>
<evidence type="ECO:0000256" key="5">
    <source>
        <dbReference type="ARBA" id="ARBA00023163"/>
    </source>
</evidence>
<dbReference type="Gene3D" id="6.10.20.40">
    <property type="entry name" value="TEA/ATTS domain"/>
    <property type="match status" value="1"/>
</dbReference>
<evidence type="ECO:0000256" key="3">
    <source>
        <dbReference type="ARBA" id="ARBA00023015"/>
    </source>
</evidence>
<evidence type="ECO:0000256" key="1">
    <source>
        <dbReference type="ARBA" id="ARBA00004123"/>
    </source>
</evidence>
<dbReference type="GO" id="GO:0005634">
    <property type="term" value="C:nucleus"/>
    <property type="evidence" value="ECO:0007669"/>
    <property type="project" value="UniProtKB-SubCell"/>
</dbReference>
<dbReference type="PANTHER" id="PTHR11834:SF0">
    <property type="entry name" value="PROTEIN SCALLOPED"/>
    <property type="match status" value="1"/>
</dbReference>
<dbReference type="GO" id="GO:0035329">
    <property type="term" value="P:hippo signaling"/>
    <property type="evidence" value="ECO:0007669"/>
    <property type="project" value="TreeGrafter"/>
</dbReference>
<dbReference type="GO" id="GO:0048568">
    <property type="term" value="P:embryonic organ development"/>
    <property type="evidence" value="ECO:0007669"/>
    <property type="project" value="TreeGrafter"/>
</dbReference>
<dbReference type="GO" id="GO:0005667">
    <property type="term" value="C:transcription regulator complex"/>
    <property type="evidence" value="ECO:0007669"/>
    <property type="project" value="TreeGrafter"/>
</dbReference>
<dbReference type="AlphaFoldDB" id="A0A811K8M3"/>
<dbReference type="EMBL" id="CAJFDH010000002">
    <property type="protein sequence ID" value="CAD5212492.1"/>
    <property type="molecule type" value="Genomic_DNA"/>
</dbReference>
<keyword evidence="2" id="KW-0217">Developmental protein</keyword>
<evidence type="ECO:0000256" key="8">
    <source>
        <dbReference type="SAM" id="MobiDB-lite"/>
    </source>
</evidence>
<feature type="region of interest" description="Disordered" evidence="8">
    <location>
        <begin position="121"/>
        <end position="154"/>
    </location>
</feature>
<evidence type="ECO:0000256" key="7">
    <source>
        <dbReference type="PROSITE-ProRule" id="PRU00505"/>
    </source>
</evidence>
<dbReference type="InterPro" id="IPR000818">
    <property type="entry name" value="TEA/ATTS_dom"/>
</dbReference>
<feature type="compositionally biased region" description="Basic and acidic residues" evidence="8">
    <location>
        <begin position="124"/>
        <end position="138"/>
    </location>
</feature>
<dbReference type="GO" id="GO:0000978">
    <property type="term" value="F:RNA polymerase II cis-regulatory region sequence-specific DNA binding"/>
    <property type="evidence" value="ECO:0007669"/>
    <property type="project" value="TreeGrafter"/>
</dbReference>
<proteinExistence type="predicted"/>
<name>A0A811K8M3_9BILA</name>
<comment type="caution">
    <text evidence="10">The sequence shown here is derived from an EMBL/GenBank/DDBJ whole genome shotgun (WGS) entry which is preliminary data.</text>
</comment>
<dbReference type="PRINTS" id="PR00065">
    <property type="entry name" value="TEADOMAIN"/>
</dbReference>
<feature type="region of interest" description="Disordered" evidence="8">
    <location>
        <begin position="27"/>
        <end position="50"/>
    </location>
</feature>
<feature type="domain" description="TEA" evidence="9">
    <location>
        <begin position="48"/>
        <end position="124"/>
    </location>
</feature>
<keyword evidence="11" id="KW-1185">Reference proteome</keyword>
<dbReference type="InterPro" id="IPR050937">
    <property type="entry name" value="TEC1_TEAD_TF"/>
</dbReference>
<protein>
    <recommendedName>
        <fullName evidence="9">TEA domain-containing protein</fullName>
    </recommendedName>
</protein>
<dbReference type="Pfam" id="PF17725">
    <property type="entry name" value="YBD"/>
    <property type="match status" value="1"/>
</dbReference>
<dbReference type="InterPro" id="IPR038096">
    <property type="entry name" value="TEA/ATTS_sf"/>
</dbReference>
<feature type="compositionally biased region" description="Low complexity" evidence="8">
    <location>
        <begin position="28"/>
        <end position="48"/>
    </location>
</feature>
<sequence>MVVNVEHDSCDTLSFAKDSLHLQNLAMNQQQNSRSESSPSSSHSNEMSGDAEGVWSADIDQAFHEALQIYPPCGRRKIILSEEGKMYGRNELIARYIKIRCGKTRTRKQVSSHIQVLARKKHRELQSKVKTQEIKTEEPANPPPSEFTPPSLLNSFSSSSITSPSISMSQQNLLQKSMVDQAKVAALAEAAVAAVAASAASQPPLPISTNTSPEAGALAASSALPWPYMVPGMFNNNFYGNVAMNNDENIYTQFAAAALSAQQQINTAFGGQSNGNANSAASLIGAMPALNKLLPQLPLNGGPSALLGNSPPIPSFSADTLPTLSIASSKLSLAGFTAYVDSTVNSQRQRVEMVKIPKFADEPQDRISFATIGTKYPPKLQELYNQGPKDAFYHVKVWANIDFETNEDDNPLYAVDENYESQYQFPINVSTELCSFGKQQVEKREDATNNSDEGPIFKYQLEGSPMCEYMVTFITELKKLQSHDLMNSVLDNFTVMQTVTDQMSGQTLLVICFSFEISPEPEPSCRIYKIVD</sequence>
<evidence type="ECO:0000259" key="9">
    <source>
        <dbReference type="PROSITE" id="PS51088"/>
    </source>
</evidence>
<organism evidence="10 11">
    <name type="scientific">Bursaphelenchus okinawaensis</name>
    <dbReference type="NCBI Taxonomy" id="465554"/>
    <lineage>
        <taxon>Eukaryota</taxon>
        <taxon>Metazoa</taxon>
        <taxon>Ecdysozoa</taxon>
        <taxon>Nematoda</taxon>
        <taxon>Chromadorea</taxon>
        <taxon>Rhabditida</taxon>
        <taxon>Tylenchina</taxon>
        <taxon>Tylenchomorpha</taxon>
        <taxon>Aphelenchoidea</taxon>
        <taxon>Aphelenchoididae</taxon>
        <taxon>Bursaphelenchus</taxon>
    </lineage>
</organism>
<dbReference type="PROSITE" id="PS51088">
    <property type="entry name" value="TEA_2"/>
    <property type="match status" value="1"/>
</dbReference>
<feature type="DNA-binding region" description="TEA" evidence="7">
    <location>
        <begin position="48"/>
        <end position="124"/>
    </location>
</feature>
<reference evidence="10" key="1">
    <citation type="submission" date="2020-09" db="EMBL/GenBank/DDBJ databases">
        <authorList>
            <person name="Kikuchi T."/>
        </authorList>
    </citation>
    <scope>NUCLEOTIDE SEQUENCE</scope>
    <source>
        <strain evidence="10">SH1</strain>
    </source>
</reference>